<dbReference type="Pfam" id="PF22817">
    <property type="entry name" value="ApeP-like"/>
    <property type="match status" value="1"/>
</dbReference>
<evidence type="ECO:0000313" key="1">
    <source>
        <dbReference type="EMBL" id="MBK1669712.1"/>
    </source>
</evidence>
<protein>
    <recommendedName>
        <fullName evidence="3">Phosphotransferase</fullName>
    </recommendedName>
</protein>
<organism evidence="1 2">
    <name type="scientific">Rhodovibrio sodomensis</name>
    <dbReference type="NCBI Taxonomy" id="1088"/>
    <lineage>
        <taxon>Bacteria</taxon>
        <taxon>Pseudomonadati</taxon>
        <taxon>Pseudomonadota</taxon>
        <taxon>Alphaproteobacteria</taxon>
        <taxon>Rhodospirillales</taxon>
        <taxon>Rhodovibrionaceae</taxon>
        <taxon>Rhodovibrio</taxon>
    </lineage>
</organism>
<sequence>MLTGGLLDRAGIAERIPHAGPMVLLDTIVASDAEAIHARTDSHRRADNPLRRAGQLHAVAGSEYGAQAAAVHGPLQAGPAATAQPGMIVSVRDLTWTRGRLDDIDGPLEVHATCLLADTRQLAYGFTLAQAGTTLVAGEIGIILS</sequence>
<evidence type="ECO:0000313" key="2">
    <source>
        <dbReference type="Proteomes" id="UP001296873"/>
    </source>
</evidence>
<dbReference type="InterPro" id="IPR016776">
    <property type="entry name" value="ApeP-like_dehydratase"/>
</dbReference>
<keyword evidence="2" id="KW-1185">Reference proteome</keyword>
<name>A0ABS1DIG0_9PROT</name>
<dbReference type="SUPFAM" id="SSF54637">
    <property type="entry name" value="Thioesterase/thiol ester dehydrase-isomerase"/>
    <property type="match status" value="1"/>
</dbReference>
<reference evidence="1 2" key="1">
    <citation type="journal article" date="2020" name="Microorganisms">
        <title>Osmotic Adaptation and Compatible Solute Biosynthesis of Phototrophic Bacteria as Revealed from Genome Analyses.</title>
        <authorList>
            <person name="Imhoff J.F."/>
            <person name="Rahn T."/>
            <person name="Kunzel S."/>
            <person name="Keller A."/>
            <person name="Neulinger S.C."/>
        </authorList>
    </citation>
    <scope>NUCLEOTIDE SEQUENCE [LARGE SCALE GENOMIC DNA]</scope>
    <source>
        <strain evidence="1 2">DSM 9895</strain>
    </source>
</reference>
<dbReference type="RefSeq" id="WP_200342052.1">
    <property type="nucleotide sequence ID" value="NZ_NRRL01000058.1"/>
</dbReference>
<dbReference type="EMBL" id="NRRL01000058">
    <property type="protein sequence ID" value="MBK1669712.1"/>
    <property type="molecule type" value="Genomic_DNA"/>
</dbReference>
<dbReference type="InterPro" id="IPR029069">
    <property type="entry name" value="HotDog_dom_sf"/>
</dbReference>
<dbReference type="Proteomes" id="UP001296873">
    <property type="component" value="Unassembled WGS sequence"/>
</dbReference>
<gene>
    <name evidence="1" type="ORF">CKO28_16860</name>
</gene>
<dbReference type="Gene3D" id="3.10.129.10">
    <property type="entry name" value="Hotdog Thioesterase"/>
    <property type="match status" value="1"/>
</dbReference>
<comment type="caution">
    <text evidence="1">The sequence shown here is derived from an EMBL/GenBank/DDBJ whole genome shotgun (WGS) entry which is preliminary data.</text>
</comment>
<accession>A0ABS1DIG0</accession>
<proteinExistence type="predicted"/>
<evidence type="ECO:0008006" key="3">
    <source>
        <dbReference type="Google" id="ProtNLM"/>
    </source>
</evidence>